<dbReference type="InterPro" id="IPR050557">
    <property type="entry name" value="RTX_toxin/Mannuronan_C5-epim"/>
</dbReference>
<organism evidence="6 7">
    <name type="scientific">Allosphingosinicella deserti</name>
    <dbReference type="NCBI Taxonomy" id="2116704"/>
    <lineage>
        <taxon>Bacteria</taxon>
        <taxon>Pseudomonadati</taxon>
        <taxon>Pseudomonadota</taxon>
        <taxon>Alphaproteobacteria</taxon>
        <taxon>Sphingomonadales</taxon>
        <taxon>Sphingomonadaceae</taxon>
        <taxon>Allosphingosinicella</taxon>
    </lineage>
</organism>
<dbReference type="Gene3D" id="2.60.40.2700">
    <property type="match status" value="1"/>
</dbReference>
<dbReference type="InterPro" id="IPR013858">
    <property type="entry name" value="Peptidase_M10B_C"/>
</dbReference>
<evidence type="ECO:0000313" key="6">
    <source>
        <dbReference type="EMBL" id="PSJ42990.1"/>
    </source>
</evidence>
<protein>
    <recommendedName>
        <fullName evidence="5">Peptidase M10 serralysin C-terminal domain-containing protein</fullName>
    </recommendedName>
</protein>
<dbReference type="Pfam" id="PF00353">
    <property type="entry name" value="HemolysinCabind"/>
    <property type="match status" value="5"/>
</dbReference>
<dbReference type="InterPro" id="IPR018511">
    <property type="entry name" value="Hemolysin-typ_Ca-bd_CS"/>
</dbReference>
<dbReference type="Gene3D" id="2.150.10.10">
    <property type="entry name" value="Serralysin-like metalloprotease, C-terminal"/>
    <property type="match status" value="2"/>
</dbReference>
<dbReference type="InterPro" id="IPR001343">
    <property type="entry name" value="Hemolysn_Ca-bd"/>
</dbReference>
<evidence type="ECO:0000313" key="7">
    <source>
        <dbReference type="Proteomes" id="UP000241167"/>
    </source>
</evidence>
<feature type="domain" description="Peptidase M10 serralysin C-terminal" evidence="5">
    <location>
        <begin position="657"/>
        <end position="788"/>
    </location>
</feature>
<comment type="cofactor">
    <cofactor evidence="1">
        <name>Ca(2+)</name>
        <dbReference type="ChEBI" id="CHEBI:29108"/>
    </cofactor>
</comment>
<dbReference type="GO" id="GO:0005509">
    <property type="term" value="F:calcium ion binding"/>
    <property type="evidence" value="ECO:0007669"/>
    <property type="project" value="InterPro"/>
</dbReference>
<keyword evidence="3" id="KW-0964">Secreted</keyword>
<gene>
    <name evidence="6" type="ORF">C7I55_00845</name>
</gene>
<evidence type="ECO:0000256" key="1">
    <source>
        <dbReference type="ARBA" id="ARBA00001913"/>
    </source>
</evidence>
<dbReference type="PROSITE" id="PS00330">
    <property type="entry name" value="HEMOLYSIN_CALCIUM"/>
    <property type="match status" value="3"/>
</dbReference>
<dbReference type="Proteomes" id="UP000241167">
    <property type="component" value="Unassembled WGS sequence"/>
</dbReference>
<evidence type="ECO:0000256" key="2">
    <source>
        <dbReference type="ARBA" id="ARBA00004613"/>
    </source>
</evidence>
<accession>A0A2P7QYE9</accession>
<dbReference type="GO" id="GO:0005615">
    <property type="term" value="C:extracellular space"/>
    <property type="evidence" value="ECO:0007669"/>
    <property type="project" value="InterPro"/>
</dbReference>
<dbReference type="InterPro" id="IPR011049">
    <property type="entry name" value="Serralysin-like_metalloprot_C"/>
</dbReference>
<sequence>MWTFPPLQAERLLTPTEGQTLTLNLASIADPDGLGAFSYQWQSSADGVTWANIAGGTGATFTPDNNALTSFGDQAGLRLRVQVRFTDGNGTLETLTSAGTGPTGVDWDGVPLTNNTFNGTAGNDIADGVTPFFIGGNDTLNGNAGDDVLNGNGGMDQLNGGTGNDALNGGAADDVAIFSGPLANYRFSLSGTNLVVTDGVGTDGADTLNGIEQLRFGAQSLVLRLGTAGGNTLNGAAANDLLLGFGGNDVVNGAGGADIVIQDAASGGRDSIDGGAGIDTFAVVGAAGVEAFRIYTRAAAVAAGMTGLAASTEVVITRNGTNNAAIIAELDNIEELYINTLNVTAPGGGGPVAGDTIQIIGNFNGTSLNFNTITINGDEGDNTIDISTLESAHRIVFRSGGGNDVIVGTLRPVDVIELPVGADVSTYLFSTVNGITTLSNGTHSITFAGQGLPQVVAGPTPPAPGETSLGTSQDDIYLVDNYSDIVVETIDGGTDEVRTSLGHRPDQSFYLIPEYVEKLTGTSQTGQAIRDNAGDNVVQLGAGADMVLFDGGGDDSVTAGGGNDYIWYGTEMTAADRTDGGAGSDTVGLIGNYNLVFAAHSLVGIERLSVVTGGTVPDTAPTSYALTTVDANVAAGASLMVLGGGLQANETLSFNAAAETNGNFNIVSGAGADTIVGGSGFDWIMAGGGGDMITGGGGIDRFVYRAVSHSSVSASDRILDLTAADRIDLAGIDANPLTGTDDAFSFVGGSAFSGLAGELRAFQSTPGLWVLEGDTSGDGVADFRLELSTASSAETIAAQIFF</sequence>
<comment type="subcellular location">
    <subcellularLocation>
        <location evidence="2">Secreted</location>
    </subcellularLocation>
</comment>
<evidence type="ECO:0000256" key="4">
    <source>
        <dbReference type="ARBA" id="ARBA00022737"/>
    </source>
</evidence>
<dbReference type="PANTHER" id="PTHR38340">
    <property type="entry name" value="S-LAYER PROTEIN"/>
    <property type="match status" value="1"/>
</dbReference>
<dbReference type="PANTHER" id="PTHR38340:SF1">
    <property type="entry name" value="S-LAYER PROTEIN"/>
    <property type="match status" value="1"/>
</dbReference>
<dbReference type="PRINTS" id="PR00313">
    <property type="entry name" value="CABNDNGRPT"/>
</dbReference>
<evidence type="ECO:0000259" key="5">
    <source>
        <dbReference type="Pfam" id="PF08548"/>
    </source>
</evidence>
<keyword evidence="7" id="KW-1185">Reference proteome</keyword>
<reference evidence="6 7" key="1">
    <citation type="submission" date="2018-03" db="EMBL/GenBank/DDBJ databases">
        <title>The draft genome of Sphingosinicella sp. GL-C-18.</title>
        <authorList>
            <person name="Liu L."/>
            <person name="Li L."/>
            <person name="Liang L."/>
            <person name="Zhang X."/>
            <person name="Wang T."/>
        </authorList>
    </citation>
    <scope>NUCLEOTIDE SEQUENCE [LARGE SCALE GENOMIC DNA]</scope>
    <source>
        <strain evidence="6 7">GL-C-18</strain>
    </source>
</reference>
<dbReference type="SUPFAM" id="SSF51120">
    <property type="entry name" value="beta-Roll"/>
    <property type="match status" value="4"/>
</dbReference>
<comment type="caution">
    <text evidence="6">The sequence shown here is derived from an EMBL/GenBank/DDBJ whole genome shotgun (WGS) entry which is preliminary data.</text>
</comment>
<name>A0A2P7QYE9_9SPHN</name>
<evidence type="ECO:0000256" key="3">
    <source>
        <dbReference type="ARBA" id="ARBA00022525"/>
    </source>
</evidence>
<proteinExistence type="predicted"/>
<dbReference type="AlphaFoldDB" id="A0A2P7QYE9"/>
<keyword evidence="4" id="KW-0677">Repeat</keyword>
<dbReference type="EMBL" id="PXYI01000001">
    <property type="protein sequence ID" value="PSJ42990.1"/>
    <property type="molecule type" value="Genomic_DNA"/>
</dbReference>
<dbReference type="Pfam" id="PF08548">
    <property type="entry name" value="Peptidase_M10_C"/>
    <property type="match status" value="1"/>
</dbReference>